<protein>
    <recommendedName>
        <fullName evidence="20">Mitochondrial chaperone BCS1</fullName>
    </recommendedName>
</protein>
<evidence type="ECO:0000256" key="9">
    <source>
        <dbReference type="ARBA" id="ARBA00022980"/>
    </source>
</evidence>
<evidence type="ECO:0000259" key="17">
    <source>
        <dbReference type="SMART" id="SM01024"/>
    </source>
</evidence>
<dbReference type="GO" id="GO:0003735">
    <property type="term" value="F:structural constituent of ribosome"/>
    <property type="evidence" value="ECO:0007669"/>
    <property type="project" value="InterPro"/>
</dbReference>
<dbReference type="Proteomes" id="UP001197093">
    <property type="component" value="Unassembled WGS sequence"/>
</dbReference>
<dbReference type="InterPro" id="IPR001971">
    <property type="entry name" value="Ribosomal_uS11"/>
</dbReference>
<keyword evidence="10" id="KW-1133">Transmembrane helix</keyword>
<keyword evidence="8" id="KW-0067">ATP-binding</keyword>
<dbReference type="GO" id="GO:1990904">
    <property type="term" value="C:ribonucleoprotein complex"/>
    <property type="evidence" value="ECO:0007669"/>
    <property type="project" value="UniProtKB-KW"/>
</dbReference>
<evidence type="ECO:0000313" key="18">
    <source>
        <dbReference type="EMBL" id="KAG7293378.1"/>
    </source>
</evidence>
<comment type="similarity">
    <text evidence="2">Belongs to the universal ribosomal protein uS11 family.</text>
</comment>
<dbReference type="AlphaFoldDB" id="A0AAD4F9W4"/>
<dbReference type="GO" id="GO:0005840">
    <property type="term" value="C:ribosome"/>
    <property type="evidence" value="ECO:0007669"/>
    <property type="project" value="UniProtKB-KW"/>
</dbReference>
<dbReference type="Gene3D" id="3.30.420.80">
    <property type="entry name" value="Ribosomal protein S11"/>
    <property type="match status" value="1"/>
</dbReference>
<keyword evidence="6" id="KW-0999">Mitochondrion inner membrane</keyword>
<evidence type="ECO:0000256" key="4">
    <source>
        <dbReference type="ARBA" id="ARBA00022692"/>
    </source>
</evidence>
<evidence type="ECO:0008006" key="20">
    <source>
        <dbReference type="Google" id="ProtNLM"/>
    </source>
</evidence>
<evidence type="ECO:0000256" key="6">
    <source>
        <dbReference type="ARBA" id="ARBA00022792"/>
    </source>
</evidence>
<dbReference type="InterPro" id="IPR014851">
    <property type="entry name" value="BCS1_N"/>
</dbReference>
<dbReference type="Gene3D" id="3.40.50.300">
    <property type="entry name" value="P-loop containing nucleotide triphosphate hydrolases"/>
    <property type="match status" value="1"/>
</dbReference>
<dbReference type="InterPro" id="IPR036967">
    <property type="entry name" value="Ribosomal_uS11_sf"/>
</dbReference>
<evidence type="ECO:0000256" key="1">
    <source>
        <dbReference type="ARBA" id="ARBA00004434"/>
    </source>
</evidence>
<dbReference type="GO" id="GO:0005524">
    <property type="term" value="F:ATP binding"/>
    <property type="evidence" value="ECO:0007669"/>
    <property type="project" value="UniProtKB-KW"/>
</dbReference>
<accession>A0AAD4F9W4</accession>
<keyword evidence="13" id="KW-0687">Ribonucleoprotein</keyword>
<reference evidence="18" key="1">
    <citation type="submission" date="2023-02" db="EMBL/GenBank/DDBJ databases">
        <authorList>
            <person name="Palmer J.M."/>
        </authorList>
    </citation>
    <scope>NUCLEOTIDE SEQUENCE</scope>
    <source>
        <strain evidence="18">FW57</strain>
    </source>
</reference>
<dbReference type="InterPro" id="IPR003593">
    <property type="entry name" value="AAA+_ATPase"/>
</dbReference>
<keyword evidence="7" id="KW-0378">Hydrolase</keyword>
<evidence type="ECO:0000256" key="2">
    <source>
        <dbReference type="ARBA" id="ARBA00006194"/>
    </source>
</evidence>
<dbReference type="InterPro" id="IPR057495">
    <property type="entry name" value="AAA_lid_BCS1"/>
</dbReference>
<keyword evidence="19" id="KW-1185">Reference proteome</keyword>
<organism evidence="18 19">
    <name type="scientific">Staphylotrichum longicolle</name>
    <dbReference type="NCBI Taxonomy" id="669026"/>
    <lineage>
        <taxon>Eukaryota</taxon>
        <taxon>Fungi</taxon>
        <taxon>Dikarya</taxon>
        <taxon>Ascomycota</taxon>
        <taxon>Pezizomycotina</taxon>
        <taxon>Sordariomycetes</taxon>
        <taxon>Sordariomycetidae</taxon>
        <taxon>Sordariales</taxon>
        <taxon>Chaetomiaceae</taxon>
        <taxon>Staphylotrichum</taxon>
    </lineage>
</organism>
<evidence type="ECO:0000256" key="5">
    <source>
        <dbReference type="ARBA" id="ARBA00022741"/>
    </source>
</evidence>
<dbReference type="Pfam" id="PF08740">
    <property type="entry name" value="BCS1_N"/>
    <property type="match status" value="1"/>
</dbReference>
<dbReference type="EMBL" id="JAHCVI010000001">
    <property type="protein sequence ID" value="KAG7293378.1"/>
    <property type="molecule type" value="Genomic_DNA"/>
</dbReference>
<dbReference type="GO" id="GO:0005743">
    <property type="term" value="C:mitochondrial inner membrane"/>
    <property type="evidence" value="ECO:0007669"/>
    <property type="project" value="UniProtKB-SubCell"/>
</dbReference>
<gene>
    <name evidence="18" type="ORF">NEMBOFW57_003427</name>
</gene>
<comment type="similarity">
    <text evidence="3">Belongs to the AAA ATPase family. BCS1 subfamily.</text>
</comment>
<comment type="catalytic activity">
    <reaction evidence="14">
        <text>ATP + H2O = ADP + phosphate + H(+)</text>
        <dbReference type="Rhea" id="RHEA:13065"/>
        <dbReference type="ChEBI" id="CHEBI:15377"/>
        <dbReference type="ChEBI" id="CHEBI:15378"/>
        <dbReference type="ChEBI" id="CHEBI:30616"/>
        <dbReference type="ChEBI" id="CHEBI:43474"/>
        <dbReference type="ChEBI" id="CHEBI:456216"/>
    </reaction>
    <physiologicalReaction direction="left-to-right" evidence="14">
        <dbReference type="Rhea" id="RHEA:13066"/>
    </physiologicalReaction>
</comment>
<comment type="caution">
    <text evidence="18">The sequence shown here is derived from an EMBL/GenBank/DDBJ whole genome shotgun (WGS) entry which is preliminary data.</text>
</comment>
<proteinExistence type="inferred from homology"/>
<sequence>MGRFAINRLLAPELARPLSRTICPTTTAIPQWTRLFSQSHAAGNLFNPQQSSPQPGAPGAGNPMRMIKNIMRGSLKPTEPESDDLAVEAEEDENTEPYHFHIYSHKHNTHITLTKPNRDAIISLSCGNLGFKKSGRKHYDSAYQLGAYVIDKMHQKGLVKKIQSLEVVLRGFGPGREAVVKVLMGNEGKLLRPKIKRVADATRLKFGGTRTVPTPTAAAAPTPSTPSILGLDALFNNPVFAGGIGLAGLGAAAAFGRRALISGAGLLRRQLLVNIEISKRDPSYNWVLAWLAQPRDNRGFLAQRLTRLRNLSITTATKSLSPRGVGAADEGAAKIHADFRVQPGFGRHIVRHAPGVYIAVNREKAGTATTATGEPHETLTLTLLWMHRHVLGDVFTQAHALAQSFQQGKTVVYTARKMEWAVLGKPRLKRPLGSVILDEGVAEGLVGDVKEFLKAQEWYTDRGVPYRRGYLLYGPPGTGKTSFIQALAGELDYSVAMINLSEVGMTDDLLAQLLTQLPEKSILLLEDVDAALVNRRQRDPDGYSGRTVTASGLLNALDGLAAGEDRIAFLTTNHIDRLDPALIRPGRVDMMVRIGEATRYQAAQMWDRYYGDIDEDHVGRERFLSRLDELGLFGGDSKDPNVPKRHTSTAAIQGLFQFNKGDMEGAIRMAEGLIPRTFEPEQPSPEGAIKAPA</sequence>
<evidence type="ECO:0000256" key="8">
    <source>
        <dbReference type="ARBA" id="ARBA00022840"/>
    </source>
</evidence>
<dbReference type="Pfam" id="PF00411">
    <property type="entry name" value="Ribosomal_S11"/>
    <property type="match status" value="1"/>
</dbReference>
<evidence type="ECO:0000256" key="10">
    <source>
        <dbReference type="ARBA" id="ARBA00022989"/>
    </source>
</evidence>
<evidence type="ECO:0000256" key="12">
    <source>
        <dbReference type="ARBA" id="ARBA00023136"/>
    </source>
</evidence>
<feature type="domain" description="BCS1 N-terminal" evidence="17">
    <location>
        <begin position="247"/>
        <end position="435"/>
    </location>
</feature>
<dbReference type="Pfam" id="PF25426">
    <property type="entry name" value="AAA_lid_BCS1"/>
    <property type="match status" value="1"/>
</dbReference>
<dbReference type="InterPro" id="IPR050747">
    <property type="entry name" value="Mitochondrial_chaperone_BCS1"/>
</dbReference>
<evidence type="ECO:0000256" key="13">
    <source>
        <dbReference type="ARBA" id="ARBA00023274"/>
    </source>
</evidence>
<evidence type="ECO:0000256" key="14">
    <source>
        <dbReference type="ARBA" id="ARBA00048778"/>
    </source>
</evidence>
<evidence type="ECO:0000313" key="19">
    <source>
        <dbReference type="Proteomes" id="UP001197093"/>
    </source>
</evidence>
<evidence type="ECO:0000256" key="15">
    <source>
        <dbReference type="SAM" id="MobiDB-lite"/>
    </source>
</evidence>
<keyword evidence="9" id="KW-0689">Ribosomal protein</keyword>
<dbReference type="SMART" id="SM01024">
    <property type="entry name" value="BCS1_N"/>
    <property type="match status" value="1"/>
</dbReference>
<comment type="subcellular location">
    <subcellularLocation>
        <location evidence="1">Mitochondrion inner membrane</location>
        <topology evidence="1">Single-pass membrane protein</topology>
    </subcellularLocation>
</comment>
<dbReference type="PANTHER" id="PTHR23070">
    <property type="entry name" value="BCS1 AAA-TYPE ATPASE"/>
    <property type="match status" value="1"/>
</dbReference>
<evidence type="ECO:0000256" key="7">
    <source>
        <dbReference type="ARBA" id="ARBA00022801"/>
    </source>
</evidence>
<dbReference type="SUPFAM" id="SSF53137">
    <property type="entry name" value="Translational machinery components"/>
    <property type="match status" value="1"/>
</dbReference>
<dbReference type="InterPro" id="IPR003959">
    <property type="entry name" value="ATPase_AAA_core"/>
</dbReference>
<evidence type="ECO:0000256" key="11">
    <source>
        <dbReference type="ARBA" id="ARBA00023128"/>
    </source>
</evidence>
<dbReference type="SMART" id="SM00382">
    <property type="entry name" value="AAA"/>
    <property type="match status" value="1"/>
</dbReference>
<feature type="domain" description="AAA+ ATPase" evidence="16">
    <location>
        <begin position="466"/>
        <end position="598"/>
    </location>
</feature>
<keyword evidence="12" id="KW-0472">Membrane</keyword>
<dbReference type="GO" id="GO:0016887">
    <property type="term" value="F:ATP hydrolysis activity"/>
    <property type="evidence" value="ECO:0007669"/>
    <property type="project" value="InterPro"/>
</dbReference>
<keyword evidence="4" id="KW-0812">Transmembrane</keyword>
<keyword evidence="11" id="KW-0496">Mitochondrion</keyword>
<evidence type="ECO:0000259" key="16">
    <source>
        <dbReference type="SMART" id="SM00382"/>
    </source>
</evidence>
<dbReference type="GO" id="GO:0006412">
    <property type="term" value="P:translation"/>
    <property type="evidence" value="ECO:0007669"/>
    <property type="project" value="InterPro"/>
</dbReference>
<evidence type="ECO:0000256" key="3">
    <source>
        <dbReference type="ARBA" id="ARBA00007448"/>
    </source>
</evidence>
<keyword evidence="5" id="KW-0547">Nucleotide-binding</keyword>
<dbReference type="InterPro" id="IPR027417">
    <property type="entry name" value="P-loop_NTPase"/>
</dbReference>
<dbReference type="SUPFAM" id="SSF52540">
    <property type="entry name" value="P-loop containing nucleoside triphosphate hydrolases"/>
    <property type="match status" value="1"/>
</dbReference>
<dbReference type="Pfam" id="PF00004">
    <property type="entry name" value="AAA"/>
    <property type="match status" value="1"/>
</dbReference>
<dbReference type="CDD" id="cd19510">
    <property type="entry name" value="RecA-like_BCS1"/>
    <property type="match status" value="1"/>
</dbReference>
<name>A0AAD4F9W4_9PEZI</name>
<feature type="region of interest" description="Disordered" evidence="15">
    <location>
        <begin position="43"/>
        <end position="65"/>
    </location>
</feature>